<dbReference type="STRING" id="1338436.LK10_13135"/>
<keyword evidence="2" id="KW-1185">Reference proteome</keyword>
<dbReference type="EMBL" id="JTDL01000129">
    <property type="protein sequence ID" value="KHL02224.1"/>
    <property type="molecule type" value="Genomic_DNA"/>
</dbReference>
<dbReference type="AlphaFoldDB" id="A0A0B2AG49"/>
<name>A0A0B2AG49_9MICC</name>
<comment type="caution">
    <text evidence="1">The sequence shown here is derived from an EMBL/GenBank/DDBJ whole genome shotgun (WGS) entry which is preliminary data.</text>
</comment>
<protein>
    <submittedName>
        <fullName evidence="1">Uncharacterized protein</fullName>
    </submittedName>
</protein>
<dbReference type="Proteomes" id="UP000030982">
    <property type="component" value="Unassembled WGS sequence"/>
</dbReference>
<accession>A0A0B2AG49</accession>
<proteinExistence type="predicted"/>
<sequence length="185" mass="20167">MKLAEVNGWESVRIKRADGIYDSGVRYGPDGPPGDAVEASRECRSELESTGDLIPEMTPGWAATANTVVGQLSSQATDLTYRDPEYRQVNAQWLACIKAEGLTLDPANGEWGVARGNSSKEQQIRDAVKDVRCKQKHSVMQRLSDIEAQYQAALMAPKEAQLAELAKAKQDALARARKVLAEHGA</sequence>
<evidence type="ECO:0000313" key="1">
    <source>
        <dbReference type="EMBL" id="KHL02224.1"/>
    </source>
</evidence>
<evidence type="ECO:0000313" key="2">
    <source>
        <dbReference type="Proteomes" id="UP000030982"/>
    </source>
</evidence>
<organism evidence="1 2">
    <name type="scientific">Sinomonas humi</name>
    <dbReference type="NCBI Taxonomy" id="1338436"/>
    <lineage>
        <taxon>Bacteria</taxon>
        <taxon>Bacillati</taxon>
        <taxon>Actinomycetota</taxon>
        <taxon>Actinomycetes</taxon>
        <taxon>Micrococcales</taxon>
        <taxon>Micrococcaceae</taxon>
        <taxon>Sinomonas</taxon>
    </lineage>
</organism>
<gene>
    <name evidence="1" type="ORF">LK10_13135</name>
</gene>
<reference evidence="1 2" key="1">
    <citation type="submission" date="2014-09" db="EMBL/GenBank/DDBJ databases">
        <title>Genome sequence of Sinomonas sp. MUSC 117.</title>
        <authorList>
            <person name="Lee L.-H."/>
        </authorList>
    </citation>
    <scope>NUCLEOTIDE SEQUENCE [LARGE SCALE GENOMIC DNA]</scope>
    <source>
        <strain evidence="1 2">MUSC 117</strain>
    </source>
</reference>